<feature type="compositionally biased region" description="Basic and acidic residues" evidence="1">
    <location>
        <begin position="46"/>
        <end position="57"/>
    </location>
</feature>
<evidence type="ECO:0000313" key="3">
    <source>
        <dbReference type="EMBL" id="CAC5416156.1"/>
    </source>
</evidence>
<feature type="compositionally biased region" description="Basic and acidic residues" evidence="1">
    <location>
        <begin position="66"/>
        <end position="147"/>
    </location>
</feature>
<keyword evidence="4" id="KW-1185">Reference proteome</keyword>
<organism evidence="3 4">
    <name type="scientific">Mytilus coruscus</name>
    <name type="common">Sea mussel</name>
    <dbReference type="NCBI Taxonomy" id="42192"/>
    <lineage>
        <taxon>Eukaryota</taxon>
        <taxon>Metazoa</taxon>
        <taxon>Spiralia</taxon>
        <taxon>Lophotrochozoa</taxon>
        <taxon>Mollusca</taxon>
        <taxon>Bivalvia</taxon>
        <taxon>Autobranchia</taxon>
        <taxon>Pteriomorphia</taxon>
        <taxon>Mytilida</taxon>
        <taxon>Mytiloidea</taxon>
        <taxon>Mytilidae</taxon>
        <taxon>Mytilinae</taxon>
        <taxon>Mytilus</taxon>
    </lineage>
</organism>
<dbReference type="OrthoDB" id="6133774at2759"/>
<dbReference type="Proteomes" id="UP000507470">
    <property type="component" value="Unassembled WGS sequence"/>
</dbReference>
<accession>A0A6J8E7R6</accession>
<protein>
    <recommendedName>
        <fullName evidence="2">DUF6570 domain-containing protein</fullName>
    </recommendedName>
</protein>
<dbReference type="AlphaFoldDB" id="A0A6J8E7R6"/>
<dbReference type="Pfam" id="PF20209">
    <property type="entry name" value="DUF6570"/>
    <property type="match status" value="1"/>
</dbReference>
<feature type="region of interest" description="Disordered" evidence="1">
    <location>
        <begin position="401"/>
        <end position="450"/>
    </location>
</feature>
<sequence>MKKIEEKTKIKEKELSAKRCSRKDKNYRKNEADRKKSQRNDSYIRQIERQRECATKREARKNKDFKKRELAAKREVRKDENYKRAEAQKLAAKRESRKNDDFKRNETEKKKIARQDEDYRKHESERDFHRKQEYRSHPENLENERLKKQSSRQKNLDIDRCYDKTVKSAKRKNIDFTDHEKDLKKKRIQGITLDACIRNFKTKINEGPTYICTSCQQTWFCDSVVNSKTVKMNTPANMSHCFTNFKSVQHIEWICHTCLNAIKKQKIPRFSIANKMGFPQRPKELNLYPLEERLLSLRIPFMQIRQLPRGGQLSVKGNVVNVPVEVQPTINSLPHTLEKSGTISVKLKKKLEFKKCDFSENVRPFAVICALHYLMRTSDLYKSSGIEINEDWITEIAKINEEETQNEKNSTEQEDNQDENDSEDDSDHFSEVDENETHVGNTDTLLDHIPDDNPLCDTGLTFAPGEGQRPISLYSDPDAEYLSFPTIFCGQRRPDNKERSVSVHYTDIVKWELRSMDRRVAQSVPNIFFKLKKIQLKNISDKVNLALRRCQSEGKKWTAKDVLNPNTVNDLVRLDEENNTSLVNLQVHKHSKTCRKKGHPICRFGFPLPPMKATVILEPLKENDDIEKYKAIYKEIQNEINTLHNSEDIDQMTYDMFLDDVLQINEENYIKAIRSNLSGPKVFLKRKPSEVRVNGYMKTVLEAWQANHDLQFVLDAFACAVYIVSYISKSQKGMSALLDQAAKEVREGNLDLKHQVRHIGNYFSNSVETSAQEATYLTLQMPLTKATRQVVFINTSPQHKRTFLLKQSSALEKLGPDSTEIESDNDIKRYSRRPKQLENWCLADYVSQLELQYPKTSESLEHETEQQENESGSENEEANADVIEENKIDITLKNGIRIYQRKTPKVIRYVKYNYKTDSENFYRERLMLFYPWRNELSDLQCGHETFENMYLTVARLLEKN</sequence>
<dbReference type="PANTHER" id="PTHR47642">
    <property type="entry name" value="ATP-DEPENDENT DNA HELICASE"/>
    <property type="match status" value="1"/>
</dbReference>
<name>A0A6J8E7R6_MYTCO</name>
<reference evidence="3 4" key="1">
    <citation type="submission" date="2020-06" db="EMBL/GenBank/DDBJ databases">
        <authorList>
            <person name="Li R."/>
            <person name="Bekaert M."/>
        </authorList>
    </citation>
    <scope>NUCLEOTIDE SEQUENCE [LARGE SCALE GENOMIC DNA]</scope>
    <source>
        <strain evidence="4">wild</strain>
    </source>
</reference>
<feature type="region of interest" description="Disordered" evidence="1">
    <location>
        <begin position="856"/>
        <end position="881"/>
    </location>
</feature>
<proteinExistence type="predicted"/>
<evidence type="ECO:0000313" key="4">
    <source>
        <dbReference type="Proteomes" id="UP000507470"/>
    </source>
</evidence>
<feature type="compositionally biased region" description="Basic and acidic residues" evidence="1">
    <location>
        <begin position="427"/>
        <end position="437"/>
    </location>
</feature>
<evidence type="ECO:0000256" key="1">
    <source>
        <dbReference type="SAM" id="MobiDB-lite"/>
    </source>
</evidence>
<feature type="region of interest" description="Disordered" evidence="1">
    <location>
        <begin position="1"/>
        <end position="153"/>
    </location>
</feature>
<feature type="domain" description="DUF6570" evidence="2">
    <location>
        <begin position="264"/>
        <end position="393"/>
    </location>
</feature>
<dbReference type="InterPro" id="IPR046700">
    <property type="entry name" value="DUF6570"/>
</dbReference>
<feature type="compositionally biased region" description="Basic and acidic residues" evidence="1">
    <location>
        <begin position="401"/>
        <end position="411"/>
    </location>
</feature>
<dbReference type="PANTHER" id="PTHR47642:SF8">
    <property type="entry name" value="ATP-DEPENDENT DNA HELICASE"/>
    <property type="match status" value="1"/>
</dbReference>
<dbReference type="EMBL" id="CACVKT020008597">
    <property type="protein sequence ID" value="CAC5416156.1"/>
    <property type="molecule type" value="Genomic_DNA"/>
</dbReference>
<feature type="compositionally biased region" description="Acidic residues" evidence="1">
    <location>
        <begin position="866"/>
        <end position="881"/>
    </location>
</feature>
<feature type="compositionally biased region" description="Acidic residues" evidence="1">
    <location>
        <begin position="412"/>
        <end position="426"/>
    </location>
</feature>
<evidence type="ECO:0000259" key="2">
    <source>
        <dbReference type="Pfam" id="PF20209"/>
    </source>
</evidence>
<gene>
    <name evidence="3" type="ORF">MCOR_48796</name>
</gene>
<dbReference type="InterPro" id="IPR051055">
    <property type="entry name" value="PIF1_helicase"/>
</dbReference>
<feature type="compositionally biased region" description="Basic and acidic residues" evidence="1">
    <location>
        <begin position="1"/>
        <end position="39"/>
    </location>
</feature>